<dbReference type="EMBL" id="QXFM01000066">
    <property type="protein sequence ID" value="RIV88573.1"/>
    <property type="molecule type" value="Genomic_DNA"/>
</dbReference>
<comment type="caution">
    <text evidence="3">The sequence shown here is derived from an EMBL/GenBank/DDBJ whole genome shotgun (WGS) entry which is preliminary data.</text>
</comment>
<feature type="chain" id="PRO_5017443720" evidence="2">
    <location>
        <begin position="30"/>
        <end position="119"/>
    </location>
</feature>
<evidence type="ECO:0000313" key="4">
    <source>
        <dbReference type="Proteomes" id="UP000265366"/>
    </source>
</evidence>
<sequence>MPPVTLTKLRPYLFRLGLIALLAAILGQATPTAPFPVHPGRGSAFDAKTVDVVVLSHKSDTARQTLVAEPRWPLEPLVVSETVTPPQVRPSGWPPRQTGPPPLAPWRVVPPLRAPPAFT</sequence>
<evidence type="ECO:0000313" key="3">
    <source>
        <dbReference type="EMBL" id="RIV88573.1"/>
    </source>
</evidence>
<evidence type="ECO:0000256" key="2">
    <source>
        <dbReference type="SAM" id="SignalP"/>
    </source>
</evidence>
<name>A0A3A1P9J1_9SPHN</name>
<dbReference type="RefSeq" id="WP_119592308.1">
    <property type="nucleotide sequence ID" value="NZ_QXFM01000066.1"/>
</dbReference>
<organism evidence="3 4">
    <name type="scientific">Aurantiacibacter xanthus</name>
    <dbReference type="NCBI Taxonomy" id="1784712"/>
    <lineage>
        <taxon>Bacteria</taxon>
        <taxon>Pseudomonadati</taxon>
        <taxon>Pseudomonadota</taxon>
        <taxon>Alphaproteobacteria</taxon>
        <taxon>Sphingomonadales</taxon>
        <taxon>Erythrobacteraceae</taxon>
        <taxon>Aurantiacibacter</taxon>
    </lineage>
</organism>
<accession>A0A3A1P9J1</accession>
<proteinExistence type="predicted"/>
<keyword evidence="2" id="KW-0732">Signal</keyword>
<gene>
    <name evidence="3" type="ORF">D2V17_06675</name>
</gene>
<dbReference type="AlphaFoldDB" id="A0A3A1P9J1"/>
<keyword evidence="4" id="KW-1185">Reference proteome</keyword>
<feature type="signal peptide" evidence="2">
    <location>
        <begin position="1"/>
        <end position="29"/>
    </location>
</feature>
<reference evidence="3 4" key="1">
    <citation type="submission" date="2018-08" db="EMBL/GenBank/DDBJ databases">
        <title>Erythrobacter zhengii sp.nov., a bacterium isolated from deep-sea sediment.</title>
        <authorList>
            <person name="Fang C."/>
            <person name="Wu Y.-H."/>
            <person name="Sun C."/>
            <person name="Wang H."/>
            <person name="Cheng H."/>
            <person name="Meng F.-X."/>
            <person name="Wang C.-S."/>
            <person name="Xu X.-W."/>
        </authorList>
    </citation>
    <scope>NUCLEOTIDE SEQUENCE [LARGE SCALE GENOMIC DNA]</scope>
    <source>
        <strain evidence="3 4">CCTCC AB 2015396</strain>
    </source>
</reference>
<protein>
    <submittedName>
        <fullName evidence="3">Uncharacterized protein</fullName>
    </submittedName>
</protein>
<dbReference type="Proteomes" id="UP000265366">
    <property type="component" value="Unassembled WGS sequence"/>
</dbReference>
<feature type="region of interest" description="Disordered" evidence="1">
    <location>
        <begin position="83"/>
        <end position="119"/>
    </location>
</feature>
<evidence type="ECO:0000256" key="1">
    <source>
        <dbReference type="SAM" id="MobiDB-lite"/>
    </source>
</evidence>